<dbReference type="EMBL" id="JACGXA010000001">
    <property type="protein sequence ID" value="MBA8803989.1"/>
    <property type="molecule type" value="Genomic_DNA"/>
</dbReference>
<dbReference type="SUPFAM" id="SSF53335">
    <property type="entry name" value="S-adenosyl-L-methionine-dependent methyltransferases"/>
    <property type="match status" value="1"/>
</dbReference>
<organism evidence="1 2">
    <name type="scientific">Nocardioides ginsengisegetis</name>
    <dbReference type="NCBI Taxonomy" id="661491"/>
    <lineage>
        <taxon>Bacteria</taxon>
        <taxon>Bacillati</taxon>
        <taxon>Actinomycetota</taxon>
        <taxon>Actinomycetes</taxon>
        <taxon>Propionibacteriales</taxon>
        <taxon>Nocardioidaceae</taxon>
        <taxon>Nocardioides</taxon>
    </lineage>
</organism>
<proteinExistence type="predicted"/>
<dbReference type="RefSeq" id="WP_182539251.1">
    <property type="nucleotide sequence ID" value="NZ_JACGXA010000001.1"/>
</dbReference>
<dbReference type="Proteomes" id="UP000580910">
    <property type="component" value="Unassembled WGS sequence"/>
</dbReference>
<accession>A0A7W3J0K5</accession>
<dbReference type="InterPro" id="IPR029063">
    <property type="entry name" value="SAM-dependent_MTases_sf"/>
</dbReference>
<evidence type="ECO:0000313" key="1">
    <source>
        <dbReference type="EMBL" id="MBA8803989.1"/>
    </source>
</evidence>
<reference evidence="1 2" key="1">
    <citation type="submission" date="2020-07" db="EMBL/GenBank/DDBJ databases">
        <title>Sequencing the genomes of 1000 actinobacteria strains.</title>
        <authorList>
            <person name="Klenk H.-P."/>
        </authorList>
    </citation>
    <scope>NUCLEOTIDE SEQUENCE [LARGE SCALE GENOMIC DNA]</scope>
    <source>
        <strain evidence="1 2">DSM 21349</strain>
    </source>
</reference>
<protein>
    <recommendedName>
        <fullName evidence="3">Methyltransferase domain-containing protein</fullName>
    </recommendedName>
</protein>
<dbReference type="Pfam" id="PF13578">
    <property type="entry name" value="Methyltransf_24"/>
    <property type="match status" value="1"/>
</dbReference>
<comment type="caution">
    <text evidence="1">The sequence shown here is derived from an EMBL/GenBank/DDBJ whole genome shotgun (WGS) entry which is preliminary data.</text>
</comment>
<evidence type="ECO:0000313" key="2">
    <source>
        <dbReference type="Proteomes" id="UP000580910"/>
    </source>
</evidence>
<dbReference type="Gene3D" id="3.40.50.150">
    <property type="entry name" value="Vaccinia Virus protein VP39"/>
    <property type="match status" value="1"/>
</dbReference>
<sequence length="210" mass="23135">MKVTPRMLAHQVRLIGRSARDIVLEPGRGRDLHRLLATRGRSTLTLRLPWLPFALIDRLDEVIGAGSRVFEYGGGGSTLWFLDRGAEVVTVEHDHGWTDALTVAVSSEQWTLIERSSADAYAAYVGAINDYPDGYFDLVVVDGRERARCVTAARSKVRPGGLLLVDDVDREPYASALTNTHWPREDFVGFAPAKPSLAYSAIFRRPGGDG</sequence>
<evidence type="ECO:0008006" key="3">
    <source>
        <dbReference type="Google" id="ProtNLM"/>
    </source>
</evidence>
<gene>
    <name evidence="1" type="ORF">FB382_002280</name>
</gene>
<dbReference type="AlphaFoldDB" id="A0A7W3J0K5"/>
<name>A0A7W3J0K5_9ACTN</name>
<keyword evidence="2" id="KW-1185">Reference proteome</keyword>